<name>A0ABS4KIT2_9FIRM</name>
<evidence type="ECO:0000313" key="2">
    <source>
        <dbReference type="EMBL" id="MBP2027682.1"/>
    </source>
</evidence>
<dbReference type="EMBL" id="JAGGLI010000014">
    <property type="protein sequence ID" value="MBP2027682.1"/>
    <property type="molecule type" value="Genomic_DNA"/>
</dbReference>
<feature type="transmembrane region" description="Helical" evidence="1">
    <location>
        <begin position="6"/>
        <end position="25"/>
    </location>
</feature>
<sequence length="165" mass="18325">MKIPKLSLTFTTFLLGGYLLSFFNIGGSLFSFASLPAIFYTFIASPFESGLLGGLIFLASGLYKGFPEDIIPRILISISVGLGVYLFAFFREKDIKISLLLLSIIPPLLTFFSLFFFYGVDIAATMTKALIFTMVFNGTSAIVIRKAINKKNQKGVFAEWLNSRR</sequence>
<keyword evidence="1" id="KW-0472">Membrane</keyword>
<evidence type="ECO:0000313" key="3">
    <source>
        <dbReference type="Proteomes" id="UP001314903"/>
    </source>
</evidence>
<dbReference type="Proteomes" id="UP001314903">
    <property type="component" value="Unassembled WGS sequence"/>
</dbReference>
<keyword evidence="3" id="KW-1185">Reference proteome</keyword>
<organism evidence="2 3">
    <name type="scientific">Acetoanaerobium pronyense</name>
    <dbReference type="NCBI Taxonomy" id="1482736"/>
    <lineage>
        <taxon>Bacteria</taxon>
        <taxon>Bacillati</taxon>
        <taxon>Bacillota</taxon>
        <taxon>Clostridia</taxon>
        <taxon>Peptostreptococcales</taxon>
        <taxon>Filifactoraceae</taxon>
        <taxon>Acetoanaerobium</taxon>
    </lineage>
</organism>
<proteinExistence type="predicted"/>
<keyword evidence="1" id="KW-1133">Transmembrane helix</keyword>
<feature type="transmembrane region" description="Helical" evidence="1">
    <location>
        <begin position="37"/>
        <end position="58"/>
    </location>
</feature>
<dbReference type="RefSeq" id="WP_209660746.1">
    <property type="nucleotide sequence ID" value="NZ_JAGGLI010000014.1"/>
</dbReference>
<evidence type="ECO:0008006" key="4">
    <source>
        <dbReference type="Google" id="ProtNLM"/>
    </source>
</evidence>
<keyword evidence="1" id="KW-0812">Transmembrane</keyword>
<reference evidence="2 3" key="1">
    <citation type="submission" date="2021-03" db="EMBL/GenBank/DDBJ databases">
        <title>Genomic Encyclopedia of Type Strains, Phase IV (KMG-IV): sequencing the most valuable type-strain genomes for metagenomic binning, comparative biology and taxonomic classification.</title>
        <authorList>
            <person name="Goeker M."/>
        </authorList>
    </citation>
    <scope>NUCLEOTIDE SEQUENCE [LARGE SCALE GENOMIC DNA]</scope>
    <source>
        <strain evidence="2 3">DSM 27512</strain>
    </source>
</reference>
<comment type="caution">
    <text evidence="2">The sequence shown here is derived from an EMBL/GenBank/DDBJ whole genome shotgun (WGS) entry which is preliminary data.</text>
</comment>
<protein>
    <recommendedName>
        <fullName evidence="4">ECF transporter S component</fullName>
    </recommendedName>
</protein>
<evidence type="ECO:0000256" key="1">
    <source>
        <dbReference type="SAM" id="Phobius"/>
    </source>
</evidence>
<feature type="transmembrane region" description="Helical" evidence="1">
    <location>
        <begin position="70"/>
        <end position="90"/>
    </location>
</feature>
<feature type="transmembrane region" description="Helical" evidence="1">
    <location>
        <begin position="126"/>
        <end position="144"/>
    </location>
</feature>
<gene>
    <name evidence="2" type="ORF">J2Z35_001479</name>
</gene>
<accession>A0ABS4KIT2</accession>
<feature type="transmembrane region" description="Helical" evidence="1">
    <location>
        <begin position="97"/>
        <end position="120"/>
    </location>
</feature>